<evidence type="ECO:0000313" key="1">
    <source>
        <dbReference type="EMBL" id="VWO99838.1"/>
    </source>
</evidence>
<sequence>MSPLALAPKFKPPRRRGYYRRTTNPTQVNVRPLPPIDEVCASAKRCMYYGFYAGDLTLEKMIIRCFPEELAGRDPRDPHLFLAAVEFIRDVTDRPDICIPIAIIAQRNKDADPSIEGEVGEATFIIGLLRLDEEEYIHRITQENVDMLAEFLGGAKPSWWEIAEFTEL</sequence>
<reference evidence="1" key="1">
    <citation type="submission" date="2019-10" db="EMBL/GenBank/DDBJ databases">
        <authorList>
            <person name="Nor Muhammad N."/>
        </authorList>
    </citation>
    <scope>NUCLEOTIDE SEQUENCE</scope>
</reference>
<accession>A0A5K1K1P4</accession>
<name>A0A5K1K1P4_9APHY</name>
<dbReference type="EMBL" id="LR727947">
    <property type="protein sequence ID" value="VWO99838.1"/>
    <property type="molecule type" value="Genomic_DNA"/>
</dbReference>
<dbReference type="AlphaFoldDB" id="A0A5K1K1P4"/>
<protein>
    <submittedName>
        <fullName evidence="1">Epa2p</fullName>
    </submittedName>
</protein>
<gene>
    <name evidence="1" type="primary">Q6VBI9</name>
</gene>
<proteinExistence type="predicted"/>
<organism evidence="1">
    <name type="scientific">Ganoderma boninense</name>
    <dbReference type="NCBI Taxonomy" id="34458"/>
    <lineage>
        <taxon>Eukaryota</taxon>
        <taxon>Fungi</taxon>
        <taxon>Dikarya</taxon>
        <taxon>Basidiomycota</taxon>
        <taxon>Agaricomycotina</taxon>
        <taxon>Agaricomycetes</taxon>
        <taxon>Polyporales</taxon>
        <taxon>Polyporaceae</taxon>
        <taxon>Ganoderma</taxon>
    </lineage>
</organism>